<feature type="region of interest" description="Disordered" evidence="1">
    <location>
        <begin position="127"/>
        <end position="151"/>
    </location>
</feature>
<dbReference type="RefSeq" id="WP_279529444.1">
    <property type="nucleotide sequence ID" value="NZ_CP122312.1"/>
</dbReference>
<name>A0ABD5Z302_9EURY</name>
<sequence length="151" mass="16174">MVSRKESAADIVVSVGEDFPEVVVESLSVTKNVDIETIYGSGQTLPDGYAINQVSYEGSMSCKGNRQDLDASFFDENGIPQVLGSITITHLDGTETAFYDILVTSEGYEVNSGETVETSYEFIAMSKSIGGQKDTDPQDTATDSEDTESSA</sequence>
<dbReference type="AlphaFoldDB" id="A0ABD5Z302"/>
<comment type="caution">
    <text evidence="2">The sequence shown here is derived from an EMBL/GenBank/DDBJ whole genome shotgun (WGS) entry which is preliminary data.</text>
</comment>
<proteinExistence type="predicted"/>
<organism evidence="2 3">
    <name type="scientific">Halospeciosus flavus</name>
    <dbReference type="NCBI Taxonomy" id="3032283"/>
    <lineage>
        <taxon>Archaea</taxon>
        <taxon>Methanobacteriati</taxon>
        <taxon>Methanobacteriota</taxon>
        <taxon>Stenosarchaea group</taxon>
        <taxon>Halobacteria</taxon>
        <taxon>Halobacteriales</taxon>
        <taxon>Halobacteriaceae</taxon>
        <taxon>Halospeciosus</taxon>
    </lineage>
</organism>
<gene>
    <name evidence="2" type="ORF">ACFQJ9_08830</name>
</gene>
<accession>A0ABD5Z302</accession>
<reference evidence="2 3" key="1">
    <citation type="journal article" date="2019" name="Int. J. Syst. Evol. Microbiol.">
        <title>The Global Catalogue of Microorganisms (GCM) 10K type strain sequencing project: providing services to taxonomists for standard genome sequencing and annotation.</title>
        <authorList>
            <consortium name="The Broad Institute Genomics Platform"/>
            <consortium name="The Broad Institute Genome Sequencing Center for Infectious Disease"/>
            <person name="Wu L."/>
            <person name="Ma J."/>
        </authorList>
    </citation>
    <scope>NUCLEOTIDE SEQUENCE [LARGE SCALE GENOMIC DNA]</scope>
    <source>
        <strain evidence="2 3">XZGYJ-43</strain>
    </source>
</reference>
<keyword evidence="3" id="KW-1185">Reference proteome</keyword>
<dbReference type="EMBL" id="JBHTAR010000011">
    <property type="protein sequence ID" value="MFC7199514.1"/>
    <property type="molecule type" value="Genomic_DNA"/>
</dbReference>
<protein>
    <submittedName>
        <fullName evidence="2">Uncharacterized protein</fullName>
    </submittedName>
</protein>
<feature type="compositionally biased region" description="Acidic residues" evidence="1">
    <location>
        <begin position="142"/>
        <end position="151"/>
    </location>
</feature>
<evidence type="ECO:0000256" key="1">
    <source>
        <dbReference type="SAM" id="MobiDB-lite"/>
    </source>
</evidence>
<evidence type="ECO:0000313" key="3">
    <source>
        <dbReference type="Proteomes" id="UP001596447"/>
    </source>
</evidence>
<evidence type="ECO:0000313" key="2">
    <source>
        <dbReference type="EMBL" id="MFC7199514.1"/>
    </source>
</evidence>
<dbReference type="Proteomes" id="UP001596447">
    <property type="component" value="Unassembled WGS sequence"/>
</dbReference>